<dbReference type="OrthoDB" id="8421706at2"/>
<accession>A0A223S7N3</accession>
<evidence type="ECO:0000313" key="2">
    <source>
        <dbReference type="Proteomes" id="UP000215005"/>
    </source>
</evidence>
<evidence type="ECO:0000313" key="1">
    <source>
        <dbReference type="EMBL" id="ASU84082.1"/>
    </source>
</evidence>
<sequence length="106" mass="11648">MWAPAECTLDVVQLPDRIAQFDALFADAVRAVARLEPTRLRLVVDIGYGAAAWDLAARESGCCSFFTFAFTRHADRLHWEMTVPPTQKTVLDALAARASAALEQSP</sequence>
<gene>
    <name evidence="1" type="ORF">CDO52_15955</name>
</gene>
<protein>
    <submittedName>
        <fullName evidence="1">Uncharacterized protein</fullName>
    </submittedName>
</protein>
<keyword evidence="2" id="KW-1185">Reference proteome</keyword>
<reference evidence="1 2" key="1">
    <citation type="submission" date="2017-08" db="EMBL/GenBank/DDBJ databases">
        <title>The complete genome sequence of Nocardiopsis gilva YIM 90087.</title>
        <authorList>
            <person name="Yin M."/>
            <person name="Tang S."/>
        </authorList>
    </citation>
    <scope>NUCLEOTIDE SEQUENCE [LARGE SCALE GENOMIC DNA]</scope>
    <source>
        <strain evidence="1 2">YIM 90087</strain>
    </source>
</reference>
<dbReference type="AlphaFoldDB" id="A0A223S7N3"/>
<organism evidence="1 2">
    <name type="scientific">Nocardiopsis gilva YIM 90087</name>
    <dbReference type="NCBI Taxonomy" id="1235441"/>
    <lineage>
        <taxon>Bacteria</taxon>
        <taxon>Bacillati</taxon>
        <taxon>Actinomycetota</taxon>
        <taxon>Actinomycetes</taxon>
        <taxon>Streptosporangiales</taxon>
        <taxon>Nocardiopsidaceae</taxon>
        <taxon>Nocardiopsis</taxon>
    </lineage>
</organism>
<dbReference type="KEGG" id="ngv:CDO52_15955"/>
<proteinExistence type="predicted"/>
<dbReference type="Proteomes" id="UP000215005">
    <property type="component" value="Chromosome"/>
</dbReference>
<name>A0A223S7N3_9ACTN</name>
<dbReference type="EMBL" id="CP022753">
    <property type="protein sequence ID" value="ASU84082.1"/>
    <property type="molecule type" value="Genomic_DNA"/>
</dbReference>